<evidence type="ECO:0000313" key="1">
    <source>
        <dbReference type="EMBL" id="MBK5897908.1"/>
    </source>
</evidence>
<sequence>MIKNIEPNNTSLECDGNEKITYTSKDESLLESARLLSKQAHSNQVDKAGVDYFTGHIQTVVNSVHTHKEKIVAYLHDTVEDTEVTIEMIYEEFGKEIGDAVKAITKPKKLDYTKYIEGIKANELARAVKIADLKHNMDLTRLKEVREKDIKRVEKYRKALGVLEGGGVRIYLG</sequence>
<proteinExistence type="predicted"/>
<gene>
    <name evidence="1" type="ORF">JJN12_08990</name>
</gene>
<organism evidence="1 2">
    <name type="scientific">Catonella massiliensis</name>
    <dbReference type="NCBI Taxonomy" id="2799636"/>
    <lineage>
        <taxon>Bacteria</taxon>
        <taxon>Bacillati</taxon>
        <taxon>Bacillota</taxon>
        <taxon>Clostridia</taxon>
        <taxon>Lachnospirales</taxon>
        <taxon>Lachnospiraceae</taxon>
        <taxon>Catonella</taxon>
    </lineage>
</organism>
<dbReference type="SUPFAM" id="SSF109604">
    <property type="entry name" value="HD-domain/PDEase-like"/>
    <property type="match status" value="1"/>
</dbReference>
<protein>
    <submittedName>
        <fullName evidence="1">Bifunctional (P)ppGpp synthetase/guanosine-3',5'-bis(Diphosphate) 3'-pyrophosphohydrolase</fullName>
    </submittedName>
</protein>
<dbReference type="Gene3D" id="1.10.3210.10">
    <property type="entry name" value="Hypothetical protein af1432"/>
    <property type="match status" value="1"/>
</dbReference>
<reference evidence="1 2" key="1">
    <citation type="submission" date="2021-01" db="EMBL/GenBank/DDBJ databases">
        <title>Isolation and description of Catonella massiliensis sp. nov., a novel Catonella species, isolated from a stable periodontitis subject.</title>
        <authorList>
            <person name="Antezack A."/>
            <person name="Boxberger M."/>
            <person name="La Scola B."/>
            <person name="Monnet-Corti V."/>
        </authorList>
    </citation>
    <scope>NUCLEOTIDE SEQUENCE [LARGE SCALE GENOMIC DNA]</scope>
    <source>
        <strain evidence="1 2">Marseille-Q4567</strain>
    </source>
</reference>
<dbReference type="PANTHER" id="PTHR46246:SF1">
    <property type="entry name" value="GUANOSINE-3',5'-BIS(DIPHOSPHATE) 3'-PYROPHOSPHOHYDROLASE MESH1"/>
    <property type="match status" value="1"/>
</dbReference>
<dbReference type="PANTHER" id="PTHR46246">
    <property type="entry name" value="GUANOSINE-3',5'-BIS(DIPHOSPHATE) 3'-PYROPHOSPHOHYDROLASE MESH1"/>
    <property type="match status" value="1"/>
</dbReference>
<dbReference type="EMBL" id="JAEPRJ010000001">
    <property type="protein sequence ID" value="MBK5897908.1"/>
    <property type="molecule type" value="Genomic_DNA"/>
</dbReference>
<accession>A0ABS1J2Z4</accession>
<comment type="caution">
    <text evidence="1">The sequence shown here is derived from an EMBL/GenBank/DDBJ whole genome shotgun (WGS) entry which is preliminary data.</text>
</comment>
<dbReference type="RefSeq" id="WP_208429364.1">
    <property type="nucleotide sequence ID" value="NZ_JAEPRJ010000001.1"/>
</dbReference>
<evidence type="ECO:0000313" key="2">
    <source>
        <dbReference type="Proteomes" id="UP000604730"/>
    </source>
</evidence>
<dbReference type="Pfam" id="PF13328">
    <property type="entry name" value="HD_4"/>
    <property type="match status" value="1"/>
</dbReference>
<dbReference type="InterPro" id="IPR052194">
    <property type="entry name" value="MESH1"/>
</dbReference>
<keyword evidence="2" id="KW-1185">Reference proteome</keyword>
<name>A0ABS1J2Z4_9FIRM</name>
<dbReference type="Proteomes" id="UP000604730">
    <property type="component" value="Unassembled WGS sequence"/>
</dbReference>